<gene>
    <name evidence="4" type="ORF">KY5_7576c</name>
</gene>
<evidence type="ECO:0000259" key="3">
    <source>
        <dbReference type="PROSITE" id="PS51371"/>
    </source>
</evidence>
<dbReference type="PANTHER" id="PTHR43080:SF2">
    <property type="entry name" value="CBS DOMAIN-CONTAINING PROTEIN"/>
    <property type="match status" value="1"/>
</dbReference>
<dbReference type="InterPro" id="IPR046342">
    <property type="entry name" value="CBS_dom_sf"/>
</dbReference>
<proteinExistence type="predicted"/>
<organism evidence="4 5">
    <name type="scientific">Streptomyces formicae</name>
    <dbReference type="NCBI Taxonomy" id="1616117"/>
    <lineage>
        <taxon>Bacteria</taxon>
        <taxon>Bacillati</taxon>
        <taxon>Actinomycetota</taxon>
        <taxon>Actinomycetes</taxon>
        <taxon>Kitasatosporales</taxon>
        <taxon>Streptomycetaceae</taxon>
        <taxon>Streptomyces</taxon>
    </lineage>
</organism>
<protein>
    <submittedName>
        <fullName evidence="4">CBS domain protein</fullName>
    </submittedName>
</protein>
<name>A0A291QM82_9ACTN</name>
<dbReference type="AlphaFoldDB" id="A0A291QM82"/>
<dbReference type="PANTHER" id="PTHR43080">
    <property type="entry name" value="CBS DOMAIN-CONTAINING PROTEIN CBSX3, MITOCHONDRIAL"/>
    <property type="match status" value="1"/>
</dbReference>
<feature type="domain" description="CBS" evidence="3">
    <location>
        <begin position="66"/>
        <end position="122"/>
    </location>
</feature>
<keyword evidence="1 2" id="KW-0129">CBS domain</keyword>
<dbReference type="Gene3D" id="3.10.580.10">
    <property type="entry name" value="CBS-domain"/>
    <property type="match status" value="1"/>
</dbReference>
<evidence type="ECO:0000313" key="5">
    <source>
        <dbReference type="Proteomes" id="UP000221011"/>
    </source>
</evidence>
<dbReference type="KEGG" id="sfk:KY5_7576c"/>
<accession>A0A291QM82</accession>
<dbReference type="PROSITE" id="PS51371">
    <property type="entry name" value="CBS"/>
    <property type="match status" value="2"/>
</dbReference>
<evidence type="ECO:0000313" key="4">
    <source>
        <dbReference type="EMBL" id="ATL32594.1"/>
    </source>
</evidence>
<reference evidence="4 5" key="1">
    <citation type="submission" date="2017-08" db="EMBL/GenBank/DDBJ databases">
        <title>Complete Genome Sequence of Streptomyces formicae KY5, the formicamycin producer.</title>
        <authorList>
            <person name="Holmes N.A."/>
            <person name="Devine R."/>
            <person name="Qin Z."/>
            <person name="Seipke R.F."/>
            <person name="Wilkinson B."/>
            <person name="Hutchings M.I."/>
        </authorList>
    </citation>
    <scope>NUCLEOTIDE SEQUENCE [LARGE SCALE GENOMIC DNA]</scope>
    <source>
        <strain evidence="4 5">KY5</strain>
    </source>
</reference>
<dbReference type="InterPro" id="IPR000644">
    <property type="entry name" value="CBS_dom"/>
</dbReference>
<dbReference type="InterPro" id="IPR051257">
    <property type="entry name" value="Diverse_CBS-Domain"/>
</dbReference>
<evidence type="ECO:0000256" key="1">
    <source>
        <dbReference type="ARBA" id="ARBA00023122"/>
    </source>
</evidence>
<sequence length="131" mass="13516">MTGGAQCVGAHETALAAARKLKDLQVGALPICGDDNRLIGVVTDRDIVVKVLGAGLDPGEVETGTLAQGEAVTIGADDDTDEIFATMTRHKVRRLPVIDGNALVGMVALADTARALKDPEAGRLIEALSTD</sequence>
<dbReference type="SMART" id="SM00116">
    <property type="entry name" value="CBS"/>
    <property type="match status" value="2"/>
</dbReference>
<dbReference type="EMBL" id="CP022685">
    <property type="protein sequence ID" value="ATL32594.1"/>
    <property type="molecule type" value="Genomic_DNA"/>
</dbReference>
<dbReference type="SUPFAM" id="SSF54631">
    <property type="entry name" value="CBS-domain pair"/>
    <property type="match status" value="1"/>
</dbReference>
<dbReference type="Proteomes" id="UP000221011">
    <property type="component" value="Chromosome"/>
</dbReference>
<dbReference type="Pfam" id="PF00571">
    <property type="entry name" value="CBS"/>
    <property type="match status" value="2"/>
</dbReference>
<evidence type="ECO:0000256" key="2">
    <source>
        <dbReference type="PROSITE-ProRule" id="PRU00703"/>
    </source>
</evidence>
<feature type="domain" description="CBS" evidence="3">
    <location>
        <begin position="1"/>
        <end position="58"/>
    </location>
</feature>
<keyword evidence="5" id="KW-1185">Reference proteome</keyword>